<protein>
    <recommendedName>
        <fullName evidence="4">SGNH/GDSL hydrolase family protein</fullName>
    </recommendedName>
</protein>
<feature type="chain" id="PRO_5009214799" description="SGNH/GDSL hydrolase family protein" evidence="1">
    <location>
        <begin position="25"/>
        <end position="364"/>
    </location>
</feature>
<evidence type="ECO:0000313" key="3">
    <source>
        <dbReference type="Proteomes" id="UP000092634"/>
    </source>
</evidence>
<name>A0A1E8PR73_9BURK</name>
<evidence type="ECO:0000313" key="2">
    <source>
        <dbReference type="EMBL" id="OFJ48776.1"/>
    </source>
</evidence>
<dbReference type="InterPro" id="IPR036514">
    <property type="entry name" value="SGNH_hydro_sf"/>
</dbReference>
<dbReference type="EMBL" id="MAQB02000001">
    <property type="protein sequence ID" value="OFJ48776.1"/>
    <property type="molecule type" value="Genomic_DNA"/>
</dbReference>
<sequence length="364" mass="39277">MSYTRFHKKSLPTLLSTLVLFAVAGHAAASTLNQNVSWTIDRPGSSTVYRVVAYGDSIFAGYNGSVSSAAKYSAPTVDAEYLSALWNADIESVRRTKSGAIASDVYNNKIVAERSYMQSSNTRVVAFEMCGNDGLQARTAFKSQSGTCDDSVLTAAENSCRTYVEAAMNYINANAYSGVKLKLVSNLHYPGYAADNVQSACKDPSTGKTVNMQDKFLPSLVRINFAMCDLARQKGFACADNFAQYMGADYDSNGDGKIDSEALRYVAGESQASYLTRISTTLRSTLRDAHTHFVSSGSSYDYIQSDDTHPTYSGSTVTSGLFGGSTGSGAPRYNTFSGGKNPIWNQYGHERMGWAVSTYNVATP</sequence>
<dbReference type="Gene3D" id="3.40.50.1110">
    <property type="entry name" value="SGNH hydrolase"/>
    <property type="match status" value="1"/>
</dbReference>
<keyword evidence="1" id="KW-0732">Signal</keyword>
<evidence type="ECO:0008006" key="4">
    <source>
        <dbReference type="Google" id="ProtNLM"/>
    </source>
</evidence>
<dbReference type="Proteomes" id="UP000092634">
    <property type="component" value="Unassembled WGS sequence"/>
</dbReference>
<accession>A0A1E8PR73</accession>
<gene>
    <name evidence="2" type="ORF">BA896_007480</name>
</gene>
<feature type="signal peptide" evidence="1">
    <location>
        <begin position="1"/>
        <end position="24"/>
    </location>
</feature>
<reference evidence="2 3" key="1">
    <citation type="submission" date="2016-10" db="EMBL/GenBank/DDBJ databases">
        <title>Updated version of Genome Assembly of Janthinobacterium lividum ERGS5:01.</title>
        <authorList>
            <person name="Kumar R."/>
            <person name="Acharya V."/>
            <person name="Singh D."/>
        </authorList>
    </citation>
    <scope>NUCLEOTIDE SEQUENCE [LARGE SCALE GENOMIC DNA]</scope>
    <source>
        <strain evidence="2 3">ERGS5:01</strain>
    </source>
</reference>
<proteinExistence type="predicted"/>
<organism evidence="2 3">
    <name type="scientific">Janthinobacterium lividum</name>
    <dbReference type="NCBI Taxonomy" id="29581"/>
    <lineage>
        <taxon>Bacteria</taxon>
        <taxon>Pseudomonadati</taxon>
        <taxon>Pseudomonadota</taxon>
        <taxon>Betaproteobacteria</taxon>
        <taxon>Burkholderiales</taxon>
        <taxon>Oxalobacteraceae</taxon>
        <taxon>Janthinobacterium</taxon>
    </lineage>
</organism>
<evidence type="ECO:0000256" key="1">
    <source>
        <dbReference type="SAM" id="SignalP"/>
    </source>
</evidence>
<dbReference type="GO" id="GO:0016788">
    <property type="term" value="F:hydrolase activity, acting on ester bonds"/>
    <property type="evidence" value="ECO:0007669"/>
    <property type="project" value="UniProtKB-ARBA"/>
</dbReference>
<dbReference type="SUPFAM" id="SSF52266">
    <property type="entry name" value="SGNH hydrolase"/>
    <property type="match status" value="1"/>
</dbReference>
<comment type="caution">
    <text evidence="2">The sequence shown here is derived from an EMBL/GenBank/DDBJ whole genome shotgun (WGS) entry which is preliminary data.</text>
</comment>
<dbReference type="AlphaFoldDB" id="A0A1E8PR73"/>